<gene>
    <name evidence="3" type="ORF">BBD41_11605</name>
</gene>
<dbReference type="CDD" id="cd05288">
    <property type="entry name" value="PGDH"/>
    <property type="match status" value="1"/>
</dbReference>
<dbReference type="PANTHER" id="PTHR43205">
    <property type="entry name" value="PROSTAGLANDIN REDUCTASE"/>
    <property type="match status" value="1"/>
</dbReference>
<dbReference type="SMART" id="SM00829">
    <property type="entry name" value="PKS_ER"/>
    <property type="match status" value="1"/>
</dbReference>
<proteinExistence type="predicted"/>
<dbReference type="InterPro" id="IPR013149">
    <property type="entry name" value="ADH-like_C"/>
</dbReference>
<evidence type="ECO:0000313" key="3">
    <source>
        <dbReference type="EMBL" id="ANY73180.1"/>
    </source>
</evidence>
<keyword evidence="1" id="KW-0560">Oxidoreductase</keyword>
<dbReference type="Gene3D" id="3.90.180.10">
    <property type="entry name" value="Medium-chain alcohol dehydrogenases, catalytic domain"/>
    <property type="match status" value="1"/>
</dbReference>
<dbReference type="RefSeq" id="WP_099477696.1">
    <property type="nucleotide sequence ID" value="NZ_CP016809.1"/>
</dbReference>
<dbReference type="Gene3D" id="3.40.50.720">
    <property type="entry name" value="NAD(P)-binding Rossmann-like Domain"/>
    <property type="match status" value="1"/>
</dbReference>
<dbReference type="SUPFAM" id="SSF51735">
    <property type="entry name" value="NAD(P)-binding Rossmann-fold domains"/>
    <property type="match status" value="1"/>
</dbReference>
<dbReference type="InterPro" id="IPR020843">
    <property type="entry name" value="ER"/>
</dbReference>
<evidence type="ECO:0000259" key="2">
    <source>
        <dbReference type="SMART" id="SM00829"/>
    </source>
</evidence>
<dbReference type="Pfam" id="PF00107">
    <property type="entry name" value="ADH_zinc_N"/>
    <property type="match status" value="1"/>
</dbReference>
<accession>A0A1B2DZM4</accession>
<dbReference type="GO" id="GO:0016628">
    <property type="term" value="F:oxidoreductase activity, acting on the CH-CH group of donors, NAD or NADP as acceptor"/>
    <property type="evidence" value="ECO:0007669"/>
    <property type="project" value="InterPro"/>
</dbReference>
<dbReference type="SUPFAM" id="SSF50129">
    <property type="entry name" value="GroES-like"/>
    <property type="match status" value="1"/>
</dbReference>
<dbReference type="InterPro" id="IPR041694">
    <property type="entry name" value="ADH_N_2"/>
</dbReference>
<sequence length="337" mass="36704">MSVNEQIILAKRPQGMPNQADFAFEEQPMPVPQAGEVLVRTVYLSVDPYMRGRMSDAKSYVKPYEVGEVIQGGAVGQVMESTHPGFREGDFVAGNWGWRRYAVVSSSTLRKINPELAPVSTALGVLGMTGLTAYFGLLDIGQPQAGETVVVSGAAGAVGMIVGQIAKIKGTRVVGIAGSDEKIRYLTEELGFDAALNYHSETFEDELREACPDGVDIYFDNVGGEVSDAVLRLINKNARIPICGQIALYNLEKPDTGPRIQSLLLTNTALMKGFLVGDYQSRYNEALHELAEWLRDGKIKHAENIIEGFENTPEAFLGLFSGENLGKQLVKVSEEQN</sequence>
<dbReference type="InterPro" id="IPR011032">
    <property type="entry name" value="GroES-like_sf"/>
</dbReference>
<evidence type="ECO:0000256" key="1">
    <source>
        <dbReference type="ARBA" id="ARBA00023002"/>
    </source>
</evidence>
<protein>
    <submittedName>
        <fullName evidence="3">NADP-dependent oxidoreductase</fullName>
    </submittedName>
</protein>
<organism evidence="3">
    <name type="scientific">Paenibacillus ihbetae</name>
    <dbReference type="NCBI Taxonomy" id="1870820"/>
    <lineage>
        <taxon>Bacteria</taxon>
        <taxon>Bacillati</taxon>
        <taxon>Bacillota</taxon>
        <taxon>Bacilli</taxon>
        <taxon>Bacillales</taxon>
        <taxon>Paenibacillaceae</taxon>
        <taxon>Paenibacillus</taxon>
    </lineage>
</organism>
<dbReference type="FunFam" id="3.40.50.720:FF:000121">
    <property type="entry name" value="Prostaglandin reductase 2"/>
    <property type="match status" value="1"/>
</dbReference>
<dbReference type="InterPro" id="IPR036291">
    <property type="entry name" value="NAD(P)-bd_dom_sf"/>
</dbReference>
<dbReference type="KEGG" id="pib:BBD41_11605"/>
<reference evidence="3" key="1">
    <citation type="submission" date="2016-08" db="EMBL/GenBank/DDBJ databases">
        <title>Complete Genome Seqeunce of Paenibacillus sp. nov. IHBB 9852 from high altitute lake of Indian trans-Himalayas.</title>
        <authorList>
            <person name="Kiran S."/>
            <person name="Swarnkar M.K."/>
            <person name="Rana A."/>
            <person name="Tewari R."/>
            <person name="Gulati A."/>
        </authorList>
    </citation>
    <scope>NUCLEOTIDE SEQUENCE [LARGE SCALE GENOMIC DNA]</scope>
    <source>
        <strain evidence="3">IHBB 9852</strain>
    </source>
</reference>
<name>A0A1B2DZM4_9BACL</name>
<dbReference type="PANTHER" id="PTHR43205:SF7">
    <property type="entry name" value="PROSTAGLANDIN REDUCTASE 1"/>
    <property type="match status" value="1"/>
</dbReference>
<dbReference type="Pfam" id="PF16884">
    <property type="entry name" value="ADH_N_2"/>
    <property type="match status" value="1"/>
</dbReference>
<feature type="domain" description="Enoyl reductase (ER)" evidence="2">
    <location>
        <begin position="18"/>
        <end position="330"/>
    </location>
</feature>
<dbReference type="EMBL" id="CP016809">
    <property type="protein sequence ID" value="ANY73180.1"/>
    <property type="molecule type" value="Genomic_DNA"/>
</dbReference>
<dbReference type="InterPro" id="IPR045010">
    <property type="entry name" value="MDR_fam"/>
</dbReference>
<dbReference type="AlphaFoldDB" id="A0A1B2DZM4"/>